<dbReference type="Gene3D" id="4.10.240.10">
    <property type="entry name" value="Zn(2)-C6 fungal-type DNA-binding domain"/>
    <property type="match status" value="1"/>
</dbReference>
<keyword evidence="3" id="KW-0862">Zinc</keyword>
<evidence type="ECO:0000256" key="2">
    <source>
        <dbReference type="ARBA" id="ARBA00022723"/>
    </source>
</evidence>
<dbReference type="PROSITE" id="PS00463">
    <property type="entry name" value="ZN2_CY6_FUNGAL_1"/>
    <property type="match status" value="1"/>
</dbReference>
<keyword evidence="8" id="KW-0804">Transcription</keyword>
<dbReference type="GO" id="GO:0000978">
    <property type="term" value="F:RNA polymerase II cis-regulatory region sequence-specific DNA binding"/>
    <property type="evidence" value="ECO:0007669"/>
    <property type="project" value="TreeGrafter"/>
</dbReference>
<evidence type="ECO:0000256" key="5">
    <source>
        <dbReference type="ARBA" id="ARBA00023125"/>
    </source>
</evidence>
<dbReference type="GO" id="GO:0006351">
    <property type="term" value="P:DNA-templated transcription"/>
    <property type="evidence" value="ECO:0007669"/>
    <property type="project" value="InterPro"/>
</dbReference>
<keyword evidence="2" id="KW-0479">Metal-binding</keyword>
<dbReference type="Pfam" id="PF04082">
    <property type="entry name" value="Fungal_trans"/>
    <property type="match status" value="1"/>
</dbReference>
<dbReference type="PANTHER" id="PTHR47424">
    <property type="entry name" value="REGULATORY PROTEIN GAL4"/>
    <property type="match status" value="1"/>
</dbReference>
<dbReference type="EMBL" id="LT598458">
    <property type="protein sequence ID" value="SCU91931.1"/>
    <property type="molecule type" value="Genomic_DNA"/>
</dbReference>
<dbReference type="AlphaFoldDB" id="A0A1G4JMW4"/>
<name>A0A1G4JMW4_9SACH</name>
<evidence type="ECO:0000256" key="10">
    <source>
        <dbReference type="ARBA" id="ARBA00023277"/>
    </source>
</evidence>
<comment type="subcellular location">
    <subcellularLocation>
        <location evidence="1">Nucleus</location>
    </subcellularLocation>
</comment>
<keyword evidence="6" id="KW-0299">Galactose metabolism</keyword>
<dbReference type="Pfam" id="PF00172">
    <property type="entry name" value="Zn_clus"/>
    <property type="match status" value="1"/>
</dbReference>
<dbReference type="PROSITE" id="PS50048">
    <property type="entry name" value="ZN2_CY6_FUNGAL_2"/>
    <property type="match status" value="1"/>
</dbReference>
<dbReference type="SMART" id="SM00906">
    <property type="entry name" value="Fungal_trans"/>
    <property type="match status" value="1"/>
</dbReference>
<dbReference type="Gene3D" id="1.20.5.170">
    <property type="match status" value="1"/>
</dbReference>
<dbReference type="GO" id="GO:0000435">
    <property type="term" value="P:positive regulation of transcription from RNA polymerase II promoter by galactose"/>
    <property type="evidence" value="ECO:0007669"/>
    <property type="project" value="TreeGrafter"/>
</dbReference>
<dbReference type="InterPro" id="IPR005600">
    <property type="entry name" value="Gal4_dimer_dom"/>
</dbReference>
<dbReference type="Proteomes" id="UP000190274">
    <property type="component" value="Chromosome F"/>
</dbReference>
<dbReference type="SMART" id="SM00066">
    <property type="entry name" value="GAL4"/>
    <property type="match status" value="1"/>
</dbReference>
<keyword evidence="9" id="KW-0539">Nucleus</keyword>
<dbReference type="FunFam" id="4.10.240.10:FF:000009">
    <property type="entry name" value="C6 transcription factor (Gal4)"/>
    <property type="match status" value="1"/>
</dbReference>
<dbReference type="CDD" id="cd14654">
    <property type="entry name" value="ZIP_Gal4"/>
    <property type="match status" value="1"/>
</dbReference>
<protein>
    <submittedName>
        <fullName evidence="12">LADA_0F13080g1_1</fullName>
    </submittedName>
</protein>
<evidence type="ECO:0000313" key="13">
    <source>
        <dbReference type="Proteomes" id="UP000190274"/>
    </source>
</evidence>
<dbReference type="GO" id="GO:0008270">
    <property type="term" value="F:zinc ion binding"/>
    <property type="evidence" value="ECO:0007669"/>
    <property type="project" value="InterPro"/>
</dbReference>
<keyword evidence="5" id="KW-0238">DNA-binding</keyword>
<dbReference type="OrthoDB" id="3364175at2759"/>
<dbReference type="GO" id="GO:0005634">
    <property type="term" value="C:nucleus"/>
    <property type="evidence" value="ECO:0007669"/>
    <property type="project" value="UniProtKB-SubCell"/>
</dbReference>
<evidence type="ECO:0000256" key="6">
    <source>
        <dbReference type="ARBA" id="ARBA00023144"/>
    </source>
</evidence>
<evidence type="ECO:0000256" key="8">
    <source>
        <dbReference type="ARBA" id="ARBA00023163"/>
    </source>
</evidence>
<evidence type="ECO:0000256" key="9">
    <source>
        <dbReference type="ARBA" id="ARBA00023242"/>
    </source>
</evidence>
<dbReference type="InterPro" id="IPR051127">
    <property type="entry name" value="Fungal_SecMet_Regulators"/>
</dbReference>
<dbReference type="Pfam" id="PF03902">
    <property type="entry name" value="Gal4_dimer"/>
    <property type="match status" value="1"/>
</dbReference>
<dbReference type="CDD" id="cd12148">
    <property type="entry name" value="fungal_TF_MHR"/>
    <property type="match status" value="1"/>
</dbReference>
<reference evidence="12 13" key="1">
    <citation type="submission" date="2016-03" db="EMBL/GenBank/DDBJ databases">
        <authorList>
            <person name="Devillers H."/>
        </authorList>
    </citation>
    <scope>NUCLEOTIDE SEQUENCE [LARGE SCALE GENOMIC DNA]</scope>
    <source>
        <strain evidence="12">CBS 10888</strain>
    </source>
</reference>
<accession>A0A1G4JMW4</accession>
<evidence type="ECO:0000256" key="1">
    <source>
        <dbReference type="ARBA" id="ARBA00004123"/>
    </source>
</evidence>
<dbReference type="STRING" id="1266660.A0A1G4JMW4"/>
<dbReference type="InterPro" id="IPR001138">
    <property type="entry name" value="Zn2Cys6_DnaBD"/>
</dbReference>
<evidence type="ECO:0000256" key="3">
    <source>
        <dbReference type="ARBA" id="ARBA00022833"/>
    </source>
</evidence>
<sequence>MVELAELACDSCRKKKMKCSRELPACSKCLRYNWNCHYSPRQTRSPLTRAHLTAVEDRLSQVERLLYELFPDSNLEEVLRDPRPSKLQRLISRCNKSETRTEADLSVAMSSPLSQQPITKQLPIDLITGFEWDESTEKDVFKNDGMGTLNLEIDNTGFFGAGSRSILLRTLSIGDASIDTSGRLLSTNETVPLTSAQLTEAYVEAYFKKFHPTFPILHENSFRLCFSNQADPPSKGAWQILLNIVLALGSWCVNGELSDIDVHFYRSAKSYVNSTVLETGSYFLLISLALLSRYSQIRNKPNACWNYLGLALSMALSLGLNREISGTVSNDHASEIRRRIWWVLYIYDFHTSLSFGRPCQVPTDANIDILFPSGAPSHGNGFSDAVVYSFVAEEAKVVKMSKKTFRKIFSATKANSLNLTELAGFQKELNAYINTLSSPFKIEFEKWQKFAESRNDWMPLRRYQLYWMCRNMTISVCQPHLIKLVNQSTPDLGEPEPETCLTMCYEAARDIIDSISNFFSQYEMTTVDAWYATFYITSAAIVALVGLCTGATVIEGTALKGSLIRARVCLEKLAPSNATAEKFLKIIDNACGKSAGEETGHTPLTQSVQSNRDIPTVNSSNSLTELIRSLPQPTAFNSKLLAGLNMPQEGSSLALETPSTAPNLPDVTMFPNWNDQSVQTYLNTNSTGTFNTSANTNGFNTTTMDDILKYIFNDEVQ</sequence>
<dbReference type="InterPro" id="IPR007219">
    <property type="entry name" value="XnlR_reg_dom"/>
</dbReference>
<dbReference type="SUPFAM" id="SSF57701">
    <property type="entry name" value="Zn2/Cys6 DNA-binding domain"/>
    <property type="match status" value="1"/>
</dbReference>
<dbReference type="InterPro" id="IPR036864">
    <property type="entry name" value="Zn2-C6_fun-type_DNA-bd_sf"/>
</dbReference>
<dbReference type="PANTHER" id="PTHR47424:SF3">
    <property type="entry name" value="REGULATORY PROTEIN GAL4"/>
    <property type="match status" value="1"/>
</dbReference>
<keyword evidence="7" id="KW-0010">Activator</keyword>
<evidence type="ECO:0000256" key="4">
    <source>
        <dbReference type="ARBA" id="ARBA00023015"/>
    </source>
</evidence>
<evidence type="ECO:0000256" key="7">
    <source>
        <dbReference type="ARBA" id="ARBA00023159"/>
    </source>
</evidence>
<organism evidence="12 13">
    <name type="scientific">Lachancea dasiensis</name>
    <dbReference type="NCBI Taxonomy" id="1072105"/>
    <lineage>
        <taxon>Eukaryota</taxon>
        <taxon>Fungi</taxon>
        <taxon>Dikarya</taxon>
        <taxon>Ascomycota</taxon>
        <taxon>Saccharomycotina</taxon>
        <taxon>Saccharomycetes</taxon>
        <taxon>Saccharomycetales</taxon>
        <taxon>Saccharomycetaceae</taxon>
        <taxon>Lachancea</taxon>
    </lineage>
</organism>
<proteinExistence type="predicted"/>
<dbReference type="CDD" id="cd00067">
    <property type="entry name" value="GAL4"/>
    <property type="match status" value="1"/>
</dbReference>
<evidence type="ECO:0000313" key="12">
    <source>
        <dbReference type="EMBL" id="SCU91931.1"/>
    </source>
</evidence>
<keyword evidence="13" id="KW-1185">Reference proteome</keyword>
<dbReference type="GO" id="GO:0006012">
    <property type="term" value="P:galactose metabolic process"/>
    <property type="evidence" value="ECO:0007669"/>
    <property type="project" value="UniProtKB-KW"/>
</dbReference>
<keyword evidence="10" id="KW-0119">Carbohydrate metabolism</keyword>
<feature type="domain" description="Zn(2)-C6 fungal-type" evidence="11">
    <location>
        <begin position="8"/>
        <end position="38"/>
    </location>
</feature>
<dbReference type="GO" id="GO:0000981">
    <property type="term" value="F:DNA-binding transcription factor activity, RNA polymerase II-specific"/>
    <property type="evidence" value="ECO:0007669"/>
    <property type="project" value="InterPro"/>
</dbReference>
<evidence type="ECO:0000259" key="11">
    <source>
        <dbReference type="PROSITE" id="PS50048"/>
    </source>
</evidence>
<gene>
    <name evidence="12" type="ORF">LADA_0F13080G</name>
</gene>
<keyword evidence="4" id="KW-0805">Transcription regulation</keyword>